<dbReference type="RefSeq" id="XP_022950768.1">
    <property type="nucleotide sequence ID" value="XM_023095000.1"/>
</dbReference>
<reference evidence="3" key="1">
    <citation type="submission" date="2025-08" db="UniProtKB">
        <authorList>
            <consortium name="RefSeq"/>
        </authorList>
    </citation>
    <scope>IDENTIFICATION</scope>
    <source>
        <tissue evidence="3">Young leaves</tissue>
    </source>
</reference>
<feature type="compositionally biased region" description="Basic residues" evidence="1">
    <location>
        <begin position="1"/>
        <end position="11"/>
    </location>
</feature>
<accession>A0A6J1GFT3</accession>
<evidence type="ECO:0000313" key="2">
    <source>
        <dbReference type="Proteomes" id="UP000504609"/>
    </source>
</evidence>
<organism evidence="2 3">
    <name type="scientific">Cucurbita moschata</name>
    <name type="common">Winter crookneck squash</name>
    <name type="synonym">Cucurbita pepo var. moschata</name>
    <dbReference type="NCBI Taxonomy" id="3662"/>
    <lineage>
        <taxon>Eukaryota</taxon>
        <taxon>Viridiplantae</taxon>
        <taxon>Streptophyta</taxon>
        <taxon>Embryophyta</taxon>
        <taxon>Tracheophyta</taxon>
        <taxon>Spermatophyta</taxon>
        <taxon>Magnoliopsida</taxon>
        <taxon>eudicotyledons</taxon>
        <taxon>Gunneridae</taxon>
        <taxon>Pentapetalae</taxon>
        <taxon>rosids</taxon>
        <taxon>fabids</taxon>
        <taxon>Cucurbitales</taxon>
        <taxon>Cucurbitaceae</taxon>
        <taxon>Cucurbiteae</taxon>
        <taxon>Cucurbita</taxon>
    </lineage>
</organism>
<name>A0A6J1GFT3_CUCMO</name>
<dbReference type="PANTHER" id="PTHR37248">
    <property type="entry name" value="TRANSLATION INITIATION FACTOR"/>
    <property type="match status" value="1"/>
</dbReference>
<feature type="region of interest" description="Disordered" evidence="1">
    <location>
        <begin position="1"/>
        <end position="41"/>
    </location>
</feature>
<dbReference type="PANTHER" id="PTHR37248:SF1">
    <property type="entry name" value="TRANSLATION INITIATION FACTOR"/>
    <property type="match status" value="1"/>
</dbReference>
<evidence type="ECO:0000313" key="3">
    <source>
        <dbReference type="RefSeq" id="XP_022950768.1"/>
    </source>
</evidence>
<proteinExistence type="predicted"/>
<dbReference type="KEGG" id="cmos:111453776"/>
<keyword evidence="2" id="KW-1185">Reference proteome</keyword>
<dbReference type="GeneID" id="111453776"/>
<sequence length="264" mass="29826">MARRKAKKSVKKSSPSPIREAKDGSANELKSEDQASLVSDEDVERHATAIRAIRDVEIERLITELRLLRSYFNKEQLQTPLLQFFEEKLPSLSISRRGEQGEIEVQWKDTEDELHTNPADGIDIHASLLHRLSTAYPNCSAGMRSFNGFEFSSKSVKTNPFNVENLQIPNFALEEPSDNMVLGMPDLLRTPGVSNQRLSIGMTPKTRRLPKPGEVLVSIHGYPRLAFTGKTTWKQSMNQKRVDLLIQGHLTACQLKKELQMQSS</sequence>
<dbReference type="AlphaFoldDB" id="A0A6J1GFT3"/>
<gene>
    <name evidence="3" type="primary">LOC111453776</name>
</gene>
<dbReference type="Proteomes" id="UP000504609">
    <property type="component" value="Unplaced"/>
</dbReference>
<protein>
    <submittedName>
        <fullName evidence="3">Uncharacterized protein LOC111453776</fullName>
    </submittedName>
</protein>
<feature type="compositionally biased region" description="Basic and acidic residues" evidence="1">
    <location>
        <begin position="19"/>
        <end position="33"/>
    </location>
</feature>
<evidence type="ECO:0000256" key="1">
    <source>
        <dbReference type="SAM" id="MobiDB-lite"/>
    </source>
</evidence>